<protein>
    <submittedName>
        <fullName evidence="2">Uncharacterized protein</fullName>
    </submittedName>
</protein>
<sequence>MKSIKFILAITLITLSVSSNAFIGIKNTDENHPLEIDAQNLKFKKELDILNKIVSKMRETHLETKIISSSKNKSEIEINWYVNRKHISSFMKYKFSLYEGENPEKTKTTKSAFSRPLNNLYFNEKPLGQINGLTWELPNEGKKDHVRNQMFMNTKGFIKIKHKETQHFIPILTTAPASGCDGNIFDENPKILCMQNSNGVEGGLFIGQSLGFTNRITIPNLITKPNEITLSIVFFYKGAEI</sequence>
<feature type="signal peptide" evidence="1">
    <location>
        <begin position="1"/>
        <end position="21"/>
    </location>
</feature>
<evidence type="ECO:0000256" key="1">
    <source>
        <dbReference type="SAM" id="SignalP"/>
    </source>
</evidence>
<gene>
    <name evidence="2" type="ORF">Q8W34_07130</name>
</gene>
<dbReference type="EMBL" id="JAUYVT010000004">
    <property type="protein sequence ID" value="MDP2564402.1"/>
    <property type="molecule type" value="Genomic_DNA"/>
</dbReference>
<comment type="caution">
    <text evidence="2">The sequence shown here is derived from an EMBL/GenBank/DDBJ whole genome shotgun (WGS) entry which is preliminary data.</text>
</comment>
<evidence type="ECO:0000313" key="2">
    <source>
        <dbReference type="EMBL" id="MDP2564402.1"/>
    </source>
</evidence>
<keyword evidence="1" id="KW-0732">Signal</keyword>
<dbReference type="RefSeq" id="WP_305471679.1">
    <property type="nucleotide sequence ID" value="NZ_JAUYVT010000004.1"/>
</dbReference>
<feature type="chain" id="PRO_5045370219" evidence="1">
    <location>
        <begin position="22"/>
        <end position="241"/>
    </location>
</feature>
<evidence type="ECO:0000313" key="3">
    <source>
        <dbReference type="Proteomes" id="UP001177212"/>
    </source>
</evidence>
<proteinExistence type="predicted"/>
<name>A0ABT9FC90_9GAMM</name>
<accession>A0ABT9FC90</accession>
<reference evidence="2" key="1">
    <citation type="submission" date="2023-07" db="EMBL/GenBank/DDBJ databases">
        <title>Genome content predicts the carbon catabolic preferences of heterotrophic bacteria.</title>
        <authorList>
            <person name="Gralka M."/>
        </authorList>
    </citation>
    <scope>NUCLEOTIDE SEQUENCE</scope>
    <source>
        <strain evidence="2">4G09</strain>
    </source>
</reference>
<keyword evidence="3" id="KW-1185">Reference proteome</keyword>
<dbReference type="Proteomes" id="UP001177212">
    <property type="component" value="Unassembled WGS sequence"/>
</dbReference>
<organism evidence="2 3">
    <name type="scientific">Pseudoalteromonas marina</name>
    <dbReference type="NCBI Taxonomy" id="267375"/>
    <lineage>
        <taxon>Bacteria</taxon>
        <taxon>Pseudomonadati</taxon>
        <taxon>Pseudomonadota</taxon>
        <taxon>Gammaproteobacteria</taxon>
        <taxon>Alteromonadales</taxon>
        <taxon>Pseudoalteromonadaceae</taxon>
        <taxon>Pseudoalteromonas</taxon>
    </lineage>
</organism>